<evidence type="ECO:0000313" key="4">
    <source>
        <dbReference type="EMBL" id="KKT82002.1"/>
    </source>
</evidence>
<proteinExistence type="inferred from homology"/>
<dbReference type="InterPro" id="IPR046348">
    <property type="entry name" value="SIS_dom_sf"/>
</dbReference>
<dbReference type="GO" id="GO:0097367">
    <property type="term" value="F:carbohydrate derivative binding"/>
    <property type="evidence" value="ECO:0007669"/>
    <property type="project" value="InterPro"/>
</dbReference>
<protein>
    <submittedName>
        <fullName evidence="4">Bifunctional phosphoglucose/phosphomannose isomerase</fullName>
    </submittedName>
</protein>
<dbReference type="AlphaFoldDB" id="A0A0G1MMF8"/>
<dbReference type="GO" id="GO:0004347">
    <property type="term" value="F:glucose-6-phosphate isomerase activity"/>
    <property type="evidence" value="ECO:0007669"/>
    <property type="project" value="InterPro"/>
</dbReference>
<name>A0A0G1MMF8_9BACT</name>
<keyword evidence="2 4" id="KW-0413">Isomerase</keyword>
<dbReference type="SUPFAM" id="SSF53697">
    <property type="entry name" value="SIS domain"/>
    <property type="match status" value="1"/>
</dbReference>
<dbReference type="GO" id="GO:0004476">
    <property type="term" value="F:mannose-6-phosphate isomerase activity"/>
    <property type="evidence" value="ECO:0007669"/>
    <property type="project" value="InterPro"/>
</dbReference>
<dbReference type="GO" id="GO:0005975">
    <property type="term" value="P:carbohydrate metabolic process"/>
    <property type="evidence" value="ECO:0007669"/>
    <property type="project" value="InterPro"/>
</dbReference>
<dbReference type="GO" id="GO:1901135">
    <property type="term" value="P:carbohydrate derivative metabolic process"/>
    <property type="evidence" value="ECO:0007669"/>
    <property type="project" value="InterPro"/>
</dbReference>
<dbReference type="Proteomes" id="UP000034032">
    <property type="component" value="Unassembled WGS sequence"/>
</dbReference>
<dbReference type="EMBL" id="LCJR01000012">
    <property type="protein sequence ID" value="KKT82002.1"/>
    <property type="molecule type" value="Genomic_DNA"/>
</dbReference>
<evidence type="ECO:0000256" key="2">
    <source>
        <dbReference type="ARBA" id="ARBA00023235"/>
    </source>
</evidence>
<dbReference type="InterPro" id="IPR019490">
    <property type="entry name" value="Glu6P/Mann6P_isomerase_C"/>
</dbReference>
<dbReference type="PROSITE" id="PS51464">
    <property type="entry name" value="SIS"/>
    <property type="match status" value="1"/>
</dbReference>
<comment type="similarity">
    <text evidence="1">Belongs to the PGI/PMI family.</text>
</comment>
<feature type="domain" description="SIS" evidence="3">
    <location>
        <begin position="18"/>
        <end position="158"/>
    </location>
</feature>
<evidence type="ECO:0000313" key="5">
    <source>
        <dbReference type="Proteomes" id="UP000034032"/>
    </source>
</evidence>
<organism evidence="4 5">
    <name type="scientific">Candidatus Yanofskybacteria bacterium GW2011_GWA2_44_9</name>
    <dbReference type="NCBI Taxonomy" id="1619025"/>
    <lineage>
        <taxon>Bacteria</taxon>
        <taxon>Candidatus Yanofskyibacteriota</taxon>
    </lineage>
</organism>
<dbReference type="Pfam" id="PF10432">
    <property type="entry name" value="bact-PGI_C"/>
    <property type="match status" value="1"/>
</dbReference>
<evidence type="ECO:0000256" key="1">
    <source>
        <dbReference type="ARBA" id="ARBA00010523"/>
    </source>
</evidence>
<accession>A0A0G1MMF8</accession>
<evidence type="ECO:0000259" key="3">
    <source>
        <dbReference type="PROSITE" id="PS51464"/>
    </source>
</evidence>
<dbReference type="CDD" id="cd05637">
    <property type="entry name" value="SIS_PGI_PMI_2"/>
    <property type="match status" value="1"/>
</dbReference>
<sequence>MHDTIQNFPSQFKSGLGSAKDFKLETKHDKIVVSGMGGSLLPAEIVLTLLETTKNKLEPNFWLNRSYDLPAGTSKKDLSICISWSGNTEETISSYEASLKLGMETVVITNGGKLAEQSKKNKNHLVLMDGGKTPPRLAVGYMTAGLLKVLGLENELNFDLDPSAQEKNGKELAEKIRVKTPVIYASYTWRYLAKLWKIFFNENSKIPAFWNYFPGLAHNELAGFTTSLRDFHHIFIVDKGDDPRQNKNIEAAIAIFNKLGYNYTIINTSSSGVKPLEKIFNNYVLGLWTSYYLGKSLGVDPENTRLIEEFKQLKK</sequence>
<dbReference type="InterPro" id="IPR001347">
    <property type="entry name" value="SIS_dom"/>
</dbReference>
<dbReference type="Gene3D" id="3.40.50.10490">
    <property type="entry name" value="Glucose-6-phosphate isomerase like protein, domain 1"/>
    <property type="match status" value="2"/>
</dbReference>
<gene>
    <name evidence="4" type="ORF">UW79_C0012G0012</name>
</gene>
<reference evidence="4 5" key="1">
    <citation type="journal article" date="2015" name="Nature">
        <title>rRNA introns, odd ribosomes, and small enigmatic genomes across a large radiation of phyla.</title>
        <authorList>
            <person name="Brown C.T."/>
            <person name="Hug L.A."/>
            <person name="Thomas B.C."/>
            <person name="Sharon I."/>
            <person name="Castelle C.J."/>
            <person name="Singh A."/>
            <person name="Wilkins M.J."/>
            <person name="Williams K.H."/>
            <person name="Banfield J.F."/>
        </authorList>
    </citation>
    <scope>NUCLEOTIDE SEQUENCE [LARGE SCALE GENOMIC DNA]</scope>
</reference>
<comment type="caution">
    <text evidence="4">The sequence shown here is derived from an EMBL/GenBank/DDBJ whole genome shotgun (WGS) entry which is preliminary data.</text>
</comment>